<protein>
    <submittedName>
        <fullName evidence="1">Uncharacterized protein</fullName>
    </submittedName>
</protein>
<dbReference type="EMBL" id="BGPR01001383">
    <property type="protein sequence ID" value="GBM52571.1"/>
    <property type="molecule type" value="Genomic_DNA"/>
</dbReference>
<dbReference type="Proteomes" id="UP000499080">
    <property type="component" value="Unassembled WGS sequence"/>
</dbReference>
<reference evidence="1 2" key="1">
    <citation type="journal article" date="2019" name="Sci. Rep.">
        <title>Orb-weaving spider Araneus ventricosus genome elucidates the spidroin gene catalogue.</title>
        <authorList>
            <person name="Kono N."/>
            <person name="Nakamura H."/>
            <person name="Ohtoshi R."/>
            <person name="Moran D.A.P."/>
            <person name="Shinohara A."/>
            <person name="Yoshida Y."/>
            <person name="Fujiwara M."/>
            <person name="Mori M."/>
            <person name="Tomita M."/>
            <person name="Arakawa K."/>
        </authorList>
    </citation>
    <scope>NUCLEOTIDE SEQUENCE [LARGE SCALE GENOMIC DNA]</scope>
</reference>
<name>A0A4Y2GGT6_ARAVE</name>
<keyword evidence="2" id="KW-1185">Reference proteome</keyword>
<dbReference type="AlphaFoldDB" id="A0A4Y2GGT6"/>
<sequence length="148" mass="16574">MANHFLDFQSGSLAGGNIVEPDWFQLRSWLGHVEGGSQNTFCCVVEWSSIEISAWEILSWGKIKTAKIRGKESIGCEDKKDMEKILDGHLFAIFMGTNSIKAGTSTLKAQRPPGARRWKNTPPSCSVTQFKNYTKENASSQRRQSLFT</sequence>
<organism evidence="1 2">
    <name type="scientific">Araneus ventricosus</name>
    <name type="common">Orbweaver spider</name>
    <name type="synonym">Epeira ventricosa</name>
    <dbReference type="NCBI Taxonomy" id="182803"/>
    <lineage>
        <taxon>Eukaryota</taxon>
        <taxon>Metazoa</taxon>
        <taxon>Ecdysozoa</taxon>
        <taxon>Arthropoda</taxon>
        <taxon>Chelicerata</taxon>
        <taxon>Arachnida</taxon>
        <taxon>Araneae</taxon>
        <taxon>Araneomorphae</taxon>
        <taxon>Entelegynae</taxon>
        <taxon>Araneoidea</taxon>
        <taxon>Araneidae</taxon>
        <taxon>Araneus</taxon>
    </lineage>
</organism>
<comment type="caution">
    <text evidence="1">The sequence shown here is derived from an EMBL/GenBank/DDBJ whole genome shotgun (WGS) entry which is preliminary data.</text>
</comment>
<proteinExistence type="predicted"/>
<evidence type="ECO:0000313" key="1">
    <source>
        <dbReference type="EMBL" id="GBM52571.1"/>
    </source>
</evidence>
<gene>
    <name evidence="1" type="ORF">AVEN_138538_1</name>
</gene>
<accession>A0A4Y2GGT6</accession>
<evidence type="ECO:0000313" key="2">
    <source>
        <dbReference type="Proteomes" id="UP000499080"/>
    </source>
</evidence>